<dbReference type="AlphaFoldDB" id="A0A644VYG4"/>
<proteinExistence type="predicted"/>
<reference evidence="1" key="1">
    <citation type="submission" date="2019-08" db="EMBL/GenBank/DDBJ databases">
        <authorList>
            <person name="Kucharzyk K."/>
            <person name="Murdoch R.W."/>
            <person name="Higgins S."/>
            <person name="Loffler F."/>
        </authorList>
    </citation>
    <scope>NUCLEOTIDE SEQUENCE</scope>
</reference>
<name>A0A644VYG4_9ZZZZ</name>
<gene>
    <name evidence="1" type="ORF">SDC9_42535</name>
</gene>
<protein>
    <submittedName>
        <fullName evidence="1">Uncharacterized protein</fullName>
    </submittedName>
</protein>
<organism evidence="1">
    <name type="scientific">bioreactor metagenome</name>
    <dbReference type="NCBI Taxonomy" id="1076179"/>
    <lineage>
        <taxon>unclassified sequences</taxon>
        <taxon>metagenomes</taxon>
        <taxon>ecological metagenomes</taxon>
    </lineage>
</organism>
<accession>A0A644VYG4</accession>
<dbReference type="EMBL" id="VSSQ01000506">
    <property type="protein sequence ID" value="MPL96357.1"/>
    <property type="molecule type" value="Genomic_DNA"/>
</dbReference>
<sequence>MRKIIIFMFFNLIMLSVGLQASAQSRYEANVTAWKPAGSVEGFEYKVALKPELFQSGNAMSSFVTIWEALHAKASQKGFALNLGKGKIRQRTKSYFDTADLALKKAGFIIRVNETYKDGRPNDEVRFTVKVSGKKPEFILGAPLKSGTGRGKISTEDNPYEDGGKIVSRLEKSLDMKIDSASLGNLRTPTLQQFSRFAPLLETSGLAPSVQLKPVVAYSYSAKMGNVDLGGVEAEVSLEAWTDGWSGKTLVLEVSLGVEDQDYYTIPKVVAAGDRFFQDVMIQGLADLRQQDEKFSGSKLLLLRGL</sequence>
<evidence type="ECO:0000313" key="1">
    <source>
        <dbReference type="EMBL" id="MPL96357.1"/>
    </source>
</evidence>
<comment type="caution">
    <text evidence="1">The sequence shown here is derived from an EMBL/GenBank/DDBJ whole genome shotgun (WGS) entry which is preliminary data.</text>
</comment>